<name>A0ABX2IAV2_9RHOO</name>
<feature type="compositionally biased region" description="Low complexity" evidence="1">
    <location>
        <begin position="175"/>
        <end position="184"/>
    </location>
</feature>
<organism evidence="2 3">
    <name type="scientific">Uliginosibacterium aquaticum</name>
    <dbReference type="NCBI Taxonomy" id="2731212"/>
    <lineage>
        <taxon>Bacteria</taxon>
        <taxon>Pseudomonadati</taxon>
        <taxon>Pseudomonadota</taxon>
        <taxon>Betaproteobacteria</taxon>
        <taxon>Rhodocyclales</taxon>
        <taxon>Zoogloeaceae</taxon>
        <taxon>Uliginosibacterium</taxon>
    </lineage>
</organism>
<evidence type="ECO:0000313" key="3">
    <source>
        <dbReference type="Proteomes" id="UP000778523"/>
    </source>
</evidence>
<evidence type="ECO:0000256" key="1">
    <source>
        <dbReference type="SAM" id="MobiDB-lite"/>
    </source>
</evidence>
<evidence type="ECO:0000313" key="2">
    <source>
        <dbReference type="EMBL" id="NSL53480.1"/>
    </source>
</evidence>
<dbReference type="InterPro" id="IPR036380">
    <property type="entry name" value="Isochorismatase-like_sf"/>
</dbReference>
<dbReference type="SUPFAM" id="SSF52499">
    <property type="entry name" value="Isochorismatase-like hydrolases"/>
    <property type="match status" value="1"/>
</dbReference>
<keyword evidence="3" id="KW-1185">Reference proteome</keyword>
<proteinExistence type="predicted"/>
<dbReference type="EMBL" id="JABCSC020000001">
    <property type="protein sequence ID" value="NSL53480.1"/>
    <property type="molecule type" value="Genomic_DNA"/>
</dbReference>
<accession>A0ABX2IAV2</accession>
<reference evidence="2 3" key="1">
    <citation type="submission" date="2020-06" db="EMBL/GenBank/DDBJ databases">
        <title>Draft genome of Uliginosibacterium sp. IMCC34675.</title>
        <authorList>
            <person name="Song J."/>
        </authorList>
    </citation>
    <scope>NUCLEOTIDE SEQUENCE [LARGE SCALE GENOMIC DNA]</scope>
    <source>
        <strain evidence="2 3">IMCC34675</strain>
    </source>
</reference>
<feature type="region of interest" description="Disordered" evidence="1">
    <location>
        <begin position="173"/>
        <end position="198"/>
    </location>
</feature>
<protein>
    <submittedName>
        <fullName evidence="2">Uncharacterized protein</fullName>
    </submittedName>
</protein>
<comment type="caution">
    <text evidence="2">The sequence shown here is derived from an EMBL/GenBank/DDBJ whole genome shotgun (WGS) entry which is preliminary data.</text>
</comment>
<gene>
    <name evidence="2" type="ORF">HJ583_000430</name>
</gene>
<dbReference type="Proteomes" id="UP000778523">
    <property type="component" value="Unassembled WGS sequence"/>
</dbReference>
<dbReference type="RefSeq" id="WP_170019544.1">
    <property type="nucleotide sequence ID" value="NZ_JABCSC020000001.1"/>
</dbReference>
<dbReference type="Gene3D" id="3.40.50.850">
    <property type="entry name" value="Isochorismatase-like"/>
    <property type="match status" value="1"/>
</dbReference>
<sequence length="198" mass="21352">MAAGSSLLIIMIELLPRILTVSLLCLALWLGWRAYCQSPLRLRQIRPYRQSRGALVVLTAREGHLAQSIAQVEAHIEAAMALGLPVITVQQTESLIMSVVSSLLGRHPHGEANAEGHLLMFTVSSEDAFDNAAFEALLVALQVSELYILSANPAFPPEPTVCSARARGYETRTLRPAAASQPARAEARGLGGYQASPR</sequence>